<dbReference type="Proteomes" id="UP000235897">
    <property type="component" value="Unassembled WGS sequence"/>
</dbReference>
<name>A0A2N8SR64_STUST</name>
<accession>A0A2N8SR64</accession>
<dbReference type="InterPro" id="IPR011009">
    <property type="entry name" value="Kinase-like_dom_sf"/>
</dbReference>
<evidence type="ECO:0000313" key="1">
    <source>
        <dbReference type="EMBL" id="PNG04949.1"/>
    </source>
</evidence>
<evidence type="ECO:0000313" key="2">
    <source>
        <dbReference type="Proteomes" id="UP000235897"/>
    </source>
</evidence>
<dbReference type="RefSeq" id="WP_102847100.1">
    <property type="nucleotide sequence ID" value="NZ_JAMOIG010000023.1"/>
</dbReference>
<sequence length="235" mass="27029">MAAVVLPRSVEAADDFEQWWNTQGEWVEPPNLRRDGESGVQRLQARRGGLLYCKRQIGHLYRSLWHPLGRPTVLRERDALQAFSRLGVRVPAIAFCGTQRQAGQWQALLVTEELQGFVSLEQWYEDRLDQRYGASVHEQMLESVGRTLSRYHRARWQHGCCYPKHIFIKVVGEADAVLIEIALLDLEKSRRRLRSRAAASHDMRQLARHRDAMPETDWQLLQSAHAAAFAHGGDQ</sequence>
<dbReference type="OrthoDB" id="5405319at2"/>
<organism evidence="1 2">
    <name type="scientific">Stutzerimonas stutzeri</name>
    <name type="common">Pseudomonas stutzeri</name>
    <dbReference type="NCBI Taxonomy" id="316"/>
    <lineage>
        <taxon>Bacteria</taxon>
        <taxon>Pseudomonadati</taxon>
        <taxon>Pseudomonadota</taxon>
        <taxon>Gammaproteobacteria</taxon>
        <taxon>Pseudomonadales</taxon>
        <taxon>Pseudomonadaceae</taxon>
        <taxon>Stutzerimonas</taxon>
    </lineage>
</organism>
<gene>
    <name evidence="1" type="ORF">CXL00_14910</name>
</gene>
<dbReference type="Pfam" id="PF06293">
    <property type="entry name" value="Kdo"/>
    <property type="match status" value="1"/>
</dbReference>
<reference evidence="1 2" key="1">
    <citation type="submission" date="2018-01" db="EMBL/GenBank/DDBJ databases">
        <title>Denitrification phenotypes of diverse strains of Pseudomonas stutzeri.</title>
        <authorList>
            <person name="Milligan D.A."/>
            <person name="Bergaust L."/>
            <person name="Bakken L.R."/>
            <person name="Frostegard A."/>
        </authorList>
    </citation>
    <scope>NUCLEOTIDE SEQUENCE [LARGE SCALE GENOMIC DNA]</scope>
    <source>
        <strain evidence="1 2">28a3</strain>
    </source>
</reference>
<dbReference type="InterPro" id="IPR027023">
    <property type="entry name" value="Put_LipoPS_kinase_InaA"/>
</dbReference>
<comment type="caution">
    <text evidence="1">The sequence shown here is derived from an EMBL/GenBank/DDBJ whole genome shotgun (WGS) entry which is preliminary data.</text>
</comment>
<dbReference type="AlphaFoldDB" id="A0A2N8SR64"/>
<dbReference type="SUPFAM" id="SSF56112">
    <property type="entry name" value="Protein kinase-like (PK-like)"/>
    <property type="match status" value="1"/>
</dbReference>
<proteinExistence type="predicted"/>
<dbReference type="EMBL" id="POUW01000005">
    <property type="protein sequence ID" value="PNG04949.1"/>
    <property type="molecule type" value="Genomic_DNA"/>
</dbReference>
<dbReference type="PIRSF" id="PIRSF026326">
    <property type="entry name" value="InaA"/>
    <property type="match status" value="1"/>
</dbReference>
<protein>
    <submittedName>
        <fullName evidence="1">InaA protein</fullName>
    </submittedName>
</protein>